<dbReference type="RefSeq" id="WP_095044478.1">
    <property type="nucleotide sequence ID" value="NZ_LN890655.1"/>
</dbReference>
<proteinExistence type="predicted"/>
<dbReference type="PANTHER" id="PTHR12993">
    <property type="entry name" value="N-ACETYLGLUCOSAMINYL-PHOSPHATIDYLINOSITOL DE-N-ACETYLASE-RELATED"/>
    <property type="match status" value="1"/>
</dbReference>
<dbReference type="AlphaFoldDB" id="A0A160T6Q3"/>
<keyword evidence="2" id="KW-1185">Reference proteome</keyword>
<dbReference type="Pfam" id="PF02585">
    <property type="entry name" value="PIG-L"/>
    <property type="match status" value="1"/>
</dbReference>
<dbReference type="SUPFAM" id="SSF102588">
    <property type="entry name" value="LmbE-like"/>
    <property type="match status" value="1"/>
</dbReference>
<dbReference type="InterPro" id="IPR003737">
    <property type="entry name" value="GlcNAc_PI_deacetylase-related"/>
</dbReference>
<evidence type="ECO:0000313" key="2">
    <source>
        <dbReference type="Proteomes" id="UP000215027"/>
    </source>
</evidence>
<dbReference type="KEGG" id="pbf:CFX0092_A3361"/>
<dbReference type="InterPro" id="IPR024078">
    <property type="entry name" value="LmbE-like_dom_sf"/>
</dbReference>
<dbReference type="Gene3D" id="3.40.50.10320">
    <property type="entry name" value="LmbE-like"/>
    <property type="match status" value="1"/>
</dbReference>
<reference evidence="1" key="1">
    <citation type="submission" date="2016-01" db="EMBL/GenBank/DDBJ databases">
        <authorList>
            <person name="Mcilroy J.S."/>
            <person name="Karst M S."/>
            <person name="Albertsen M."/>
        </authorList>
    </citation>
    <scope>NUCLEOTIDE SEQUENCE</scope>
    <source>
        <strain evidence="1">Cfx-K</strain>
    </source>
</reference>
<organism evidence="1 2">
    <name type="scientific">Candidatus Promineifilum breve</name>
    <dbReference type="NCBI Taxonomy" id="1806508"/>
    <lineage>
        <taxon>Bacteria</taxon>
        <taxon>Bacillati</taxon>
        <taxon>Chloroflexota</taxon>
        <taxon>Ardenticatenia</taxon>
        <taxon>Candidatus Promineifilales</taxon>
        <taxon>Candidatus Promineifilaceae</taxon>
        <taxon>Candidatus Promineifilum</taxon>
    </lineage>
</organism>
<dbReference type="Proteomes" id="UP000215027">
    <property type="component" value="Chromosome I"/>
</dbReference>
<dbReference type="EMBL" id="LN890655">
    <property type="protein sequence ID" value="CUS05239.2"/>
    <property type="molecule type" value="Genomic_DNA"/>
</dbReference>
<dbReference type="PANTHER" id="PTHR12993:SF28">
    <property type="entry name" value="LMBE FAMILY PROTEIN"/>
    <property type="match status" value="1"/>
</dbReference>
<accession>A0A160T6Q3</accession>
<protein>
    <submittedName>
        <fullName evidence="1">Deacetylase</fullName>
    </submittedName>
</protein>
<name>A0A160T6Q3_9CHLR</name>
<sequence length="246" mass="27043">MSGAYTPQTAMFIFAHPDDIEFGVAGTAAKWARAGSRVIYVVITDGNVGSHEDGMTPERLAEIRRAEQTAAGQVAGAECLFLGYHDGFLQPTLELRKDLVRLIRQYRPDAVVCGDPSNYFPAEDYINHPDHRAAAQAALDAVFPAAEMTLLYPDLAAEGLVGHKVNYVFVSFGERVNHFVDITDTIDLKIEALQKHVSQLGQWNPADMIRQWAADTGKKVGFAYAEGFYRITLQSLDTPATAQPEI</sequence>
<dbReference type="OrthoDB" id="9815144at2"/>
<dbReference type="GO" id="GO:0016811">
    <property type="term" value="F:hydrolase activity, acting on carbon-nitrogen (but not peptide) bonds, in linear amides"/>
    <property type="evidence" value="ECO:0007669"/>
    <property type="project" value="TreeGrafter"/>
</dbReference>
<gene>
    <name evidence="1" type="ORF">CFX0092_A3361</name>
</gene>
<evidence type="ECO:0000313" key="1">
    <source>
        <dbReference type="EMBL" id="CUS05239.2"/>
    </source>
</evidence>